<keyword evidence="2" id="KW-1185">Reference proteome</keyword>
<dbReference type="AlphaFoldDB" id="A0A9N9CJL3"/>
<evidence type="ECO:0000313" key="1">
    <source>
        <dbReference type="EMBL" id="CAG8605845.1"/>
    </source>
</evidence>
<proteinExistence type="predicted"/>
<dbReference type="Proteomes" id="UP000789570">
    <property type="component" value="Unassembled WGS sequence"/>
</dbReference>
<dbReference type="OrthoDB" id="10610550at2759"/>
<dbReference type="Gene3D" id="3.40.50.300">
    <property type="entry name" value="P-loop containing nucleotide triphosphate hydrolases"/>
    <property type="match status" value="1"/>
</dbReference>
<dbReference type="EMBL" id="CAJVPQ010002706">
    <property type="protein sequence ID" value="CAG8605845.1"/>
    <property type="molecule type" value="Genomic_DNA"/>
</dbReference>
<reference evidence="1" key="1">
    <citation type="submission" date="2021-06" db="EMBL/GenBank/DDBJ databases">
        <authorList>
            <person name="Kallberg Y."/>
            <person name="Tangrot J."/>
            <person name="Rosling A."/>
        </authorList>
    </citation>
    <scope>NUCLEOTIDE SEQUENCE</scope>
    <source>
        <strain evidence="1">UK204</strain>
    </source>
</reference>
<accession>A0A9N9CJL3</accession>
<organism evidence="1 2">
    <name type="scientific">Funneliformis caledonium</name>
    <dbReference type="NCBI Taxonomy" id="1117310"/>
    <lineage>
        <taxon>Eukaryota</taxon>
        <taxon>Fungi</taxon>
        <taxon>Fungi incertae sedis</taxon>
        <taxon>Mucoromycota</taxon>
        <taxon>Glomeromycotina</taxon>
        <taxon>Glomeromycetes</taxon>
        <taxon>Glomerales</taxon>
        <taxon>Glomeraceae</taxon>
        <taxon>Funneliformis</taxon>
    </lineage>
</organism>
<comment type="caution">
    <text evidence="1">The sequence shown here is derived from an EMBL/GenBank/DDBJ whole genome shotgun (WGS) entry which is preliminary data.</text>
</comment>
<sequence length="168" mass="18981">MLYRINVNKFSSTTARHIRINNVFDMIIPYYAQNATTVTKVDGILTDQKDTKNKSHFRKEVAEKILDDIERNGKVLISSPPFSGKSALAQLVGLVAIKKGVNVIGIPFAGYIAYRDKLLEVGSQSEINIFFSYIQKYVTMEWTDLIANPNTLLIIDDAHNIYHVEVCL</sequence>
<evidence type="ECO:0000313" key="2">
    <source>
        <dbReference type="Proteomes" id="UP000789570"/>
    </source>
</evidence>
<dbReference type="InterPro" id="IPR027417">
    <property type="entry name" value="P-loop_NTPase"/>
</dbReference>
<name>A0A9N9CJL3_9GLOM</name>
<gene>
    <name evidence="1" type="ORF">FCALED_LOCUS8817</name>
</gene>
<dbReference type="SUPFAM" id="SSF52540">
    <property type="entry name" value="P-loop containing nucleoside triphosphate hydrolases"/>
    <property type="match status" value="1"/>
</dbReference>
<protein>
    <submittedName>
        <fullName evidence="1">9871_t:CDS:1</fullName>
    </submittedName>
</protein>